<accession>A0A813KSX1</accession>
<proteinExistence type="predicted"/>
<gene>
    <name evidence="1" type="ORF">PGLA2088_LOCUS37929</name>
</gene>
<evidence type="ECO:0000313" key="2">
    <source>
        <dbReference type="Proteomes" id="UP000626109"/>
    </source>
</evidence>
<dbReference type="Proteomes" id="UP000626109">
    <property type="component" value="Unassembled WGS sequence"/>
</dbReference>
<name>A0A813KSX1_POLGL</name>
<organism evidence="1 2">
    <name type="scientific">Polarella glacialis</name>
    <name type="common">Dinoflagellate</name>
    <dbReference type="NCBI Taxonomy" id="89957"/>
    <lineage>
        <taxon>Eukaryota</taxon>
        <taxon>Sar</taxon>
        <taxon>Alveolata</taxon>
        <taxon>Dinophyceae</taxon>
        <taxon>Suessiales</taxon>
        <taxon>Suessiaceae</taxon>
        <taxon>Polarella</taxon>
    </lineage>
</organism>
<protein>
    <submittedName>
        <fullName evidence="1">Uncharacterized protein</fullName>
    </submittedName>
</protein>
<comment type="caution">
    <text evidence="1">The sequence shown here is derived from an EMBL/GenBank/DDBJ whole genome shotgun (WGS) entry which is preliminary data.</text>
</comment>
<dbReference type="AlphaFoldDB" id="A0A813KSX1"/>
<sequence length="217" mass="22348">MHGEAVAAATWCQSSRRASEPDLQNLASRSWALAGPALRGFRLLIASGTQAVETLSLTTGNPLGISNLGQAFGVPELSGEALAAAARVAAQVQTIRLGPLHLANAGRALAVPQHAGVALCGATGPESARRSSRLEAQGLAMAARHLGKVLLLGEVSMESISSHSQARVHQLGPQNASNDLWRLARSEFVDEALCAAAECAELGLASGFDSQEPANTS</sequence>
<evidence type="ECO:0000313" key="1">
    <source>
        <dbReference type="EMBL" id="CAE8714305.1"/>
    </source>
</evidence>
<dbReference type="EMBL" id="CAJNNW010032619">
    <property type="protein sequence ID" value="CAE8714305.1"/>
    <property type="molecule type" value="Genomic_DNA"/>
</dbReference>
<reference evidence="1" key="1">
    <citation type="submission" date="2021-02" db="EMBL/GenBank/DDBJ databases">
        <authorList>
            <person name="Dougan E. K."/>
            <person name="Rhodes N."/>
            <person name="Thang M."/>
            <person name="Chan C."/>
        </authorList>
    </citation>
    <scope>NUCLEOTIDE SEQUENCE</scope>
</reference>